<proteinExistence type="predicted"/>
<name>A0A0M2Q195_PROHO</name>
<dbReference type="Proteomes" id="UP000034681">
    <property type="component" value="Unassembled WGS sequence"/>
</dbReference>
<keyword evidence="2" id="KW-1185">Reference proteome</keyword>
<dbReference type="STRING" id="317619.GCA_000332315_03441"/>
<protein>
    <submittedName>
        <fullName evidence="1">Uncharacterized protein</fullName>
    </submittedName>
</protein>
<reference evidence="1" key="1">
    <citation type="submission" date="2012-04" db="EMBL/GenBank/DDBJ databases">
        <authorList>
            <person name="Borisov I.G."/>
            <person name="Ivanikova N.V."/>
            <person name="Pinevich A.V."/>
        </authorList>
    </citation>
    <scope>NUCLEOTIDE SEQUENCE</scope>
    <source>
        <strain evidence="1">CALU 1027</strain>
    </source>
</reference>
<dbReference type="eggNOG" id="ENOG502ZBWH">
    <property type="taxonomic scope" value="Bacteria"/>
</dbReference>
<accession>A0A0M2Q195</accession>
<comment type="caution">
    <text evidence="1">The sequence shown here is derived from an EMBL/GenBank/DDBJ whole genome shotgun (WGS) entry which is preliminary data.</text>
</comment>
<evidence type="ECO:0000313" key="2">
    <source>
        <dbReference type="Proteomes" id="UP000034681"/>
    </source>
</evidence>
<dbReference type="EMBL" id="AJTX02000002">
    <property type="protein sequence ID" value="KKJ01078.1"/>
    <property type="molecule type" value="Genomic_DNA"/>
</dbReference>
<evidence type="ECO:0000313" key="1">
    <source>
        <dbReference type="EMBL" id="KKJ01078.1"/>
    </source>
</evidence>
<dbReference type="Gene3D" id="2.60.120.560">
    <property type="entry name" value="Exo-inulinase, domain 1"/>
    <property type="match status" value="1"/>
</dbReference>
<gene>
    <name evidence="1" type="ORF">PROH_01350</name>
</gene>
<organism evidence="1 2">
    <name type="scientific">Prochlorothrix hollandica PCC 9006 = CALU 1027</name>
    <dbReference type="NCBI Taxonomy" id="317619"/>
    <lineage>
        <taxon>Bacteria</taxon>
        <taxon>Bacillati</taxon>
        <taxon>Cyanobacteriota</taxon>
        <taxon>Cyanophyceae</taxon>
        <taxon>Prochlorotrichales</taxon>
        <taxon>Prochlorotrichaceae</taxon>
        <taxon>Prochlorothrix</taxon>
    </lineage>
</organism>
<dbReference type="AlphaFoldDB" id="A0A0M2Q195"/>
<sequence>MKKLLPYLALLTLVVTLCIGLGQKSLAIMPANNTIPFDADRWNISLAPGGESRFESYLGQDSLYLRGGFATLKGETFQEGTLEYDVAFSNSRGFVGAIFRAADLQNHERFFMRPQQSGSIDSVQYTPVFHDIQSWKLYYGEGFNGSYTFNFDQWMHVKLAIAGESAEVYVDDMTTPLYVIPHLKRPVADGMLGVFALNPERVAGHFSNFSYSTTKPTLTFVEQTLDLLDAAPSGLITTWEMSSLIPEMSLDSLTELDDFDQSNLTTTLIETDEIGVANISAYVTPTPEANTVLLQVNLNADRPQRQALEFGYSDFVKVYFNGKILYQGDNSFQSRNELHLGTIGFYETLYLPLKVGNNKLSVALSASPQGTAGWGMVARLDNSQDLEISPGVL</sequence>